<dbReference type="InterPro" id="IPR011008">
    <property type="entry name" value="Dimeric_a/b-barrel"/>
</dbReference>
<dbReference type="PANTHER" id="PTHR35174">
    <property type="entry name" value="BLL7171 PROTEIN-RELATED"/>
    <property type="match status" value="1"/>
</dbReference>
<dbReference type="Pfam" id="PF03795">
    <property type="entry name" value="YCII"/>
    <property type="match status" value="1"/>
</dbReference>
<gene>
    <name evidence="3" type="ORF">EI77_02647</name>
</gene>
<organism evidence="3 4">
    <name type="scientific">Prosthecobacter fusiformis</name>
    <dbReference type="NCBI Taxonomy" id="48464"/>
    <lineage>
        <taxon>Bacteria</taxon>
        <taxon>Pseudomonadati</taxon>
        <taxon>Verrucomicrobiota</taxon>
        <taxon>Verrucomicrobiia</taxon>
        <taxon>Verrucomicrobiales</taxon>
        <taxon>Verrucomicrobiaceae</taxon>
        <taxon>Prosthecobacter</taxon>
    </lineage>
</organism>
<dbReference type="SUPFAM" id="SSF54909">
    <property type="entry name" value="Dimeric alpha+beta barrel"/>
    <property type="match status" value="1"/>
</dbReference>
<dbReference type="AlphaFoldDB" id="A0A4R7RXM6"/>
<dbReference type="RefSeq" id="WP_133795704.1">
    <property type="nucleotide sequence ID" value="NZ_SOCA01000004.1"/>
</dbReference>
<dbReference type="PANTHER" id="PTHR35174:SF3">
    <property type="entry name" value="BLL7171 PROTEIN"/>
    <property type="match status" value="1"/>
</dbReference>
<keyword evidence="4" id="KW-1185">Reference proteome</keyword>
<dbReference type="InterPro" id="IPR005545">
    <property type="entry name" value="YCII"/>
</dbReference>
<reference evidence="3 4" key="1">
    <citation type="submission" date="2019-03" db="EMBL/GenBank/DDBJ databases">
        <title>Genomic Encyclopedia of Archaeal and Bacterial Type Strains, Phase II (KMG-II): from individual species to whole genera.</title>
        <authorList>
            <person name="Goeker M."/>
        </authorList>
    </citation>
    <scope>NUCLEOTIDE SEQUENCE [LARGE SCALE GENOMIC DNA]</scope>
    <source>
        <strain evidence="3 4">ATCC 25309</strain>
    </source>
</reference>
<sequence>MNPPDAPSEYLVISRGQWDKDLPPETIQAAIDQFYIWLEKKVEAGQMIKGQRLATGGATVSKKGVMDGPYGETKEVIGGYWFVLAGNLQAAVEILAENPCVQCGLLFEIRPIETERASAYAVTNETPD</sequence>
<dbReference type="EMBL" id="SOCA01000004">
    <property type="protein sequence ID" value="TDU70600.1"/>
    <property type="molecule type" value="Genomic_DNA"/>
</dbReference>
<name>A0A4R7RXM6_9BACT</name>
<protein>
    <recommendedName>
        <fullName evidence="2">YCII-related domain-containing protein</fullName>
    </recommendedName>
</protein>
<dbReference type="Proteomes" id="UP000295662">
    <property type="component" value="Unassembled WGS sequence"/>
</dbReference>
<feature type="domain" description="YCII-related" evidence="2">
    <location>
        <begin position="25"/>
        <end position="112"/>
    </location>
</feature>
<evidence type="ECO:0000313" key="4">
    <source>
        <dbReference type="Proteomes" id="UP000295662"/>
    </source>
</evidence>
<evidence type="ECO:0000313" key="3">
    <source>
        <dbReference type="EMBL" id="TDU70600.1"/>
    </source>
</evidence>
<dbReference type="Gene3D" id="3.30.70.1060">
    <property type="entry name" value="Dimeric alpha+beta barrel"/>
    <property type="match status" value="1"/>
</dbReference>
<evidence type="ECO:0000259" key="2">
    <source>
        <dbReference type="Pfam" id="PF03795"/>
    </source>
</evidence>
<accession>A0A4R7RXM6</accession>
<evidence type="ECO:0000256" key="1">
    <source>
        <dbReference type="ARBA" id="ARBA00007689"/>
    </source>
</evidence>
<comment type="caution">
    <text evidence="3">The sequence shown here is derived from an EMBL/GenBank/DDBJ whole genome shotgun (WGS) entry which is preliminary data.</text>
</comment>
<comment type="similarity">
    <text evidence="1">Belongs to the YciI family.</text>
</comment>
<dbReference type="OrthoDB" id="9807535at2"/>
<proteinExistence type="inferred from homology"/>